<feature type="DNA-binding region" description="H-T-H motif" evidence="4">
    <location>
        <begin position="41"/>
        <end position="60"/>
    </location>
</feature>
<dbReference type="PANTHER" id="PTHR30055">
    <property type="entry name" value="HTH-TYPE TRANSCRIPTIONAL REGULATOR RUTR"/>
    <property type="match status" value="1"/>
</dbReference>
<evidence type="ECO:0000256" key="4">
    <source>
        <dbReference type="PROSITE-ProRule" id="PRU00335"/>
    </source>
</evidence>
<dbReference type="InterPro" id="IPR050109">
    <property type="entry name" value="HTH-type_TetR-like_transc_reg"/>
</dbReference>
<evidence type="ECO:0000313" key="6">
    <source>
        <dbReference type="EMBL" id="CAA9344860.1"/>
    </source>
</evidence>
<dbReference type="GO" id="GO:0003700">
    <property type="term" value="F:DNA-binding transcription factor activity"/>
    <property type="evidence" value="ECO:0007669"/>
    <property type="project" value="TreeGrafter"/>
</dbReference>
<dbReference type="EMBL" id="CADCUB010000123">
    <property type="protein sequence ID" value="CAA9344860.1"/>
    <property type="molecule type" value="Genomic_DNA"/>
</dbReference>
<keyword evidence="3" id="KW-0804">Transcription</keyword>
<dbReference type="Pfam" id="PF13305">
    <property type="entry name" value="TetR_C_33"/>
    <property type="match status" value="1"/>
</dbReference>
<gene>
    <name evidence="6" type="ORF">AVDCRST_MAG07-2610</name>
</gene>
<dbReference type="PANTHER" id="PTHR30055:SF209">
    <property type="entry name" value="POSSIBLE TRANSCRIPTIONAL REGULATORY PROTEIN (PROBABLY TETR-FAMILY)"/>
    <property type="match status" value="1"/>
</dbReference>
<evidence type="ECO:0000259" key="5">
    <source>
        <dbReference type="PROSITE" id="PS50977"/>
    </source>
</evidence>
<keyword evidence="2 4" id="KW-0238">DNA-binding</keyword>
<dbReference type="InterPro" id="IPR025996">
    <property type="entry name" value="MT1864/Rv1816-like_C"/>
</dbReference>
<dbReference type="PROSITE" id="PS50977">
    <property type="entry name" value="HTH_TETR_2"/>
    <property type="match status" value="1"/>
</dbReference>
<evidence type="ECO:0000256" key="3">
    <source>
        <dbReference type="ARBA" id="ARBA00023163"/>
    </source>
</evidence>
<dbReference type="InterPro" id="IPR001647">
    <property type="entry name" value="HTH_TetR"/>
</dbReference>
<proteinExistence type="predicted"/>
<reference evidence="6" key="1">
    <citation type="submission" date="2020-02" db="EMBL/GenBank/DDBJ databases">
        <authorList>
            <person name="Meier V. D."/>
        </authorList>
    </citation>
    <scope>NUCLEOTIDE SEQUENCE</scope>
    <source>
        <strain evidence="6">AVDCRST_MAG07</strain>
    </source>
</reference>
<protein>
    <recommendedName>
        <fullName evidence="5">HTH tetR-type domain-containing protein</fullName>
    </recommendedName>
</protein>
<dbReference type="Pfam" id="PF00440">
    <property type="entry name" value="TetR_N"/>
    <property type="match status" value="1"/>
</dbReference>
<dbReference type="SUPFAM" id="SSF48498">
    <property type="entry name" value="Tetracyclin repressor-like, C-terminal domain"/>
    <property type="match status" value="1"/>
</dbReference>
<evidence type="ECO:0000256" key="2">
    <source>
        <dbReference type="ARBA" id="ARBA00023125"/>
    </source>
</evidence>
<name>A0A6J4LZE3_9ACTN</name>
<keyword evidence="1" id="KW-0805">Transcription regulation</keyword>
<dbReference type="SUPFAM" id="SSF46689">
    <property type="entry name" value="Homeodomain-like"/>
    <property type="match status" value="1"/>
</dbReference>
<evidence type="ECO:0000256" key="1">
    <source>
        <dbReference type="ARBA" id="ARBA00023015"/>
    </source>
</evidence>
<dbReference type="InterPro" id="IPR009057">
    <property type="entry name" value="Homeodomain-like_sf"/>
</dbReference>
<dbReference type="AlphaFoldDB" id="A0A6J4LZE3"/>
<accession>A0A6J4LZE3</accession>
<sequence>MTPLSTTIDQMSSPTGVDDRRGAVVEAAARLLAEEGPHGLSLRRVAAESGGSTQIVYTLFGGKPGLADALYAEGFRRLGAAMAAALDAAPPGDPEQLLALGRAYRVFARAEPAFFSVMFGRAIAGFTPARATRATGRALTLGRVVDAAQACLDAGTLVGADATELARTCWVTAHGLASLEVNGMLAVEDTEAFAEVVLRTPLAAHRPPR</sequence>
<dbReference type="Gene3D" id="1.10.357.10">
    <property type="entry name" value="Tetracycline Repressor, domain 2"/>
    <property type="match status" value="1"/>
</dbReference>
<feature type="domain" description="HTH tetR-type" evidence="5">
    <location>
        <begin position="18"/>
        <end position="78"/>
    </location>
</feature>
<dbReference type="GO" id="GO:0000976">
    <property type="term" value="F:transcription cis-regulatory region binding"/>
    <property type="evidence" value="ECO:0007669"/>
    <property type="project" value="TreeGrafter"/>
</dbReference>
<organism evidence="6">
    <name type="scientific">uncultured Frankineae bacterium</name>
    <dbReference type="NCBI Taxonomy" id="437475"/>
    <lineage>
        <taxon>Bacteria</taxon>
        <taxon>Bacillati</taxon>
        <taxon>Actinomycetota</taxon>
        <taxon>Actinomycetes</taxon>
        <taxon>Frankiales</taxon>
        <taxon>environmental samples</taxon>
    </lineage>
</organism>
<dbReference type="InterPro" id="IPR036271">
    <property type="entry name" value="Tet_transcr_reg_TetR-rel_C_sf"/>
</dbReference>